<keyword evidence="5 7" id="KW-1133">Transmembrane helix</keyword>
<dbReference type="AlphaFoldDB" id="A0A9J6RFE8"/>
<dbReference type="EMBL" id="JAPRAT010000027">
    <property type="protein sequence ID" value="MCZ0704059.1"/>
    <property type="molecule type" value="Genomic_DNA"/>
</dbReference>
<dbReference type="Proteomes" id="UP001084197">
    <property type="component" value="Unassembled WGS sequence"/>
</dbReference>
<evidence type="ECO:0000259" key="8">
    <source>
        <dbReference type="Pfam" id="PF01694"/>
    </source>
</evidence>
<dbReference type="InterPro" id="IPR050925">
    <property type="entry name" value="Rhomboid_protease_S54"/>
</dbReference>
<dbReference type="SUPFAM" id="SSF144091">
    <property type="entry name" value="Rhomboid-like"/>
    <property type="match status" value="1"/>
</dbReference>
<feature type="transmembrane region" description="Helical" evidence="7">
    <location>
        <begin position="320"/>
        <end position="338"/>
    </location>
</feature>
<proteinExistence type="inferred from homology"/>
<feature type="transmembrane region" description="Helical" evidence="7">
    <location>
        <begin position="236"/>
        <end position="256"/>
    </location>
</feature>
<dbReference type="Gene3D" id="1.20.1540.10">
    <property type="entry name" value="Rhomboid-like"/>
    <property type="match status" value="1"/>
</dbReference>
<keyword evidence="10" id="KW-1185">Reference proteome</keyword>
<dbReference type="GO" id="GO:0004252">
    <property type="term" value="F:serine-type endopeptidase activity"/>
    <property type="evidence" value="ECO:0007669"/>
    <property type="project" value="InterPro"/>
</dbReference>
<evidence type="ECO:0000313" key="10">
    <source>
        <dbReference type="Proteomes" id="UP001084197"/>
    </source>
</evidence>
<comment type="subcellular location">
    <subcellularLocation>
        <location evidence="1">Membrane</location>
        <topology evidence="1">Multi-pass membrane protein</topology>
    </subcellularLocation>
</comment>
<reference evidence="9" key="1">
    <citation type="submission" date="2022-11" db="EMBL/GenBank/DDBJ databases">
        <title>WGS of Natronobacillus azotifigens 24KS-1, an anaerobic diazotrophic haloalkaliphile from soda-rich habitats.</title>
        <authorList>
            <person name="Sorokin D.Y."/>
            <person name="Merkel A.Y."/>
        </authorList>
    </citation>
    <scope>NUCLEOTIDE SEQUENCE</scope>
    <source>
        <strain evidence="9">24KS-1</strain>
    </source>
</reference>
<keyword evidence="6 7" id="KW-0472">Membrane</keyword>
<feature type="transmembrane region" description="Helical" evidence="7">
    <location>
        <begin position="177"/>
        <end position="200"/>
    </location>
</feature>
<evidence type="ECO:0000256" key="1">
    <source>
        <dbReference type="ARBA" id="ARBA00004141"/>
    </source>
</evidence>
<evidence type="ECO:0000256" key="6">
    <source>
        <dbReference type="ARBA" id="ARBA00023136"/>
    </source>
</evidence>
<dbReference type="Pfam" id="PF01694">
    <property type="entry name" value="Rhomboid"/>
    <property type="match status" value="1"/>
</dbReference>
<dbReference type="RefSeq" id="WP_268780826.1">
    <property type="nucleotide sequence ID" value="NZ_JAPRAT010000027.1"/>
</dbReference>
<dbReference type="InterPro" id="IPR035952">
    <property type="entry name" value="Rhomboid-like_sf"/>
</dbReference>
<name>A0A9J6RFE8_9BACI</name>
<dbReference type="PANTHER" id="PTHR43731">
    <property type="entry name" value="RHOMBOID PROTEASE"/>
    <property type="match status" value="1"/>
</dbReference>
<feature type="transmembrane region" description="Helical" evidence="7">
    <location>
        <begin position="268"/>
        <end position="286"/>
    </location>
</feature>
<evidence type="ECO:0000256" key="7">
    <source>
        <dbReference type="SAM" id="Phobius"/>
    </source>
</evidence>
<organism evidence="9 10">
    <name type="scientific">Natronobacillus azotifigens</name>
    <dbReference type="NCBI Taxonomy" id="472978"/>
    <lineage>
        <taxon>Bacteria</taxon>
        <taxon>Bacillati</taxon>
        <taxon>Bacillota</taxon>
        <taxon>Bacilli</taxon>
        <taxon>Bacillales</taxon>
        <taxon>Bacillaceae</taxon>
        <taxon>Natronobacillus</taxon>
    </lineage>
</organism>
<keyword evidence="4" id="KW-0378">Hydrolase</keyword>
<dbReference type="InterPro" id="IPR022764">
    <property type="entry name" value="Peptidase_S54_rhomboid_dom"/>
</dbReference>
<feature type="transmembrane region" description="Helical" evidence="7">
    <location>
        <begin position="344"/>
        <end position="362"/>
    </location>
</feature>
<feature type="transmembrane region" description="Helical" evidence="7">
    <location>
        <begin position="369"/>
        <end position="390"/>
    </location>
</feature>
<comment type="caution">
    <text evidence="9">The sequence shown here is derived from an EMBL/GenBank/DDBJ whole genome shotgun (WGS) entry which is preliminary data.</text>
</comment>
<comment type="similarity">
    <text evidence="2">Belongs to the peptidase S54 family.</text>
</comment>
<sequence>MQNIDLGYHYKLIFYLIERERFELIHIDDQQQSIWLQKKKGKRNLVLCLKSSDFHWSNQLKLSYIQTIKQTNALQSEFIGGKIELIVVYVGEHTPVDNRDHIETKLSIDKVSISKHYLFYLDHENRELEMKRFCSLLQIRSLHMDVPNDPMELESEILCLKKTLHNIYYKQKKANKLIFHQATPILVYYLLGINVIYFLLLEWHGGSTSIETLIHFGAKYNPAIAEGEWWRIIKSMFLHIGLLHLIMNMLALHILGCIVEQMYRATRFLFIYFSAGIMGGLASFAFNNQVSAGASAAIFGLLGALLYFGTQYKQTFLQTIGKNIFFVVALNLIIGTIVPAIDNAAHIGGLLGGFFSAAVVSLPRKNNFYSQLFAAICYGLLAIGLASHGFQKINY</sequence>
<protein>
    <submittedName>
        <fullName evidence="9">Rhomboid family intramembrane serine protease</fullName>
    </submittedName>
</protein>
<evidence type="ECO:0000256" key="3">
    <source>
        <dbReference type="ARBA" id="ARBA00022692"/>
    </source>
</evidence>
<dbReference type="GO" id="GO:0016020">
    <property type="term" value="C:membrane"/>
    <property type="evidence" value="ECO:0007669"/>
    <property type="project" value="UniProtKB-SubCell"/>
</dbReference>
<dbReference type="GO" id="GO:0006508">
    <property type="term" value="P:proteolysis"/>
    <property type="evidence" value="ECO:0007669"/>
    <property type="project" value="UniProtKB-KW"/>
</dbReference>
<feature type="transmembrane region" description="Helical" evidence="7">
    <location>
        <begin position="292"/>
        <end position="308"/>
    </location>
</feature>
<evidence type="ECO:0000313" key="9">
    <source>
        <dbReference type="EMBL" id="MCZ0704059.1"/>
    </source>
</evidence>
<keyword evidence="3 7" id="KW-0812">Transmembrane</keyword>
<evidence type="ECO:0000256" key="5">
    <source>
        <dbReference type="ARBA" id="ARBA00022989"/>
    </source>
</evidence>
<accession>A0A9J6RFE8</accession>
<gene>
    <name evidence="9" type="ORF">OWO01_12655</name>
</gene>
<evidence type="ECO:0000256" key="4">
    <source>
        <dbReference type="ARBA" id="ARBA00022801"/>
    </source>
</evidence>
<feature type="domain" description="Peptidase S54 rhomboid" evidence="8">
    <location>
        <begin position="227"/>
        <end position="361"/>
    </location>
</feature>
<keyword evidence="9" id="KW-0645">Protease</keyword>
<evidence type="ECO:0000256" key="2">
    <source>
        <dbReference type="ARBA" id="ARBA00009045"/>
    </source>
</evidence>
<dbReference type="PANTHER" id="PTHR43731:SF14">
    <property type="entry name" value="PRESENILIN-ASSOCIATED RHOMBOID-LIKE PROTEIN, MITOCHONDRIAL"/>
    <property type="match status" value="1"/>
</dbReference>